<evidence type="ECO:0000313" key="3">
    <source>
        <dbReference type="Proteomes" id="UP001175000"/>
    </source>
</evidence>
<evidence type="ECO:0000313" key="2">
    <source>
        <dbReference type="EMBL" id="KAK0623656.1"/>
    </source>
</evidence>
<keyword evidence="3" id="KW-1185">Reference proteome</keyword>
<name>A0AA39WXZ9_9PEZI</name>
<gene>
    <name evidence="2" type="ORF">B0T14DRAFT_186923</name>
</gene>
<dbReference type="AlphaFoldDB" id="A0AA39WXZ9"/>
<accession>A0AA39WXZ9</accession>
<organism evidence="2 3">
    <name type="scientific">Immersiella caudata</name>
    <dbReference type="NCBI Taxonomy" id="314043"/>
    <lineage>
        <taxon>Eukaryota</taxon>
        <taxon>Fungi</taxon>
        <taxon>Dikarya</taxon>
        <taxon>Ascomycota</taxon>
        <taxon>Pezizomycotina</taxon>
        <taxon>Sordariomycetes</taxon>
        <taxon>Sordariomycetidae</taxon>
        <taxon>Sordariales</taxon>
        <taxon>Lasiosphaeriaceae</taxon>
        <taxon>Immersiella</taxon>
    </lineage>
</organism>
<dbReference type="Proteomes" id="UP001175000">
    <property type="component" value="Unassembled WGS sequence"/>
</dbReference>
<sequence>MTDGPVIRRMGAIDVTESQTRTAMKKSSLCLTNSTPDPGCWSRNLPAWDRSTAPRPPACQNREISIPPADYPSLAGCSCLLNDAKPQTSETRLDLRTRLGTSFCSVAATEPVDLCFAPCLVSKPHFMSCRVVASLLQVNLSAPGTLRLGDARPSIAQPVSYFLSLRPCFRSKTPQFSSSPADRRPLEAHGSQNGTFQIEQRWALQQLGRLKLDPKG</sequence>
<comment type="caution">
    <text evidence="2">The sequence shown here is derived from an EMBL/GenBank/DDBJ whole genome shotgun (WGS) entry which is preliminary data.</text>
</comment>
<evidence type="ECO:0000256" key="1">
    <source>
        <dbReference type="SAM" id="MobiDB-lite"/>
    </source>
</evidence>
<proteinExistence type="predicted"/>
<dbReference type="EMBL" id="JAULSU010000003">
    <property type="protein sequence ID" value="KAK0623656.1"/>
    <property type="molecule type" value="Genomic_DNA"/>
</dbReference>
<protein>
    <submittedName>
        <fullName evidence="2">Uncharacterized protein</fullName>
    </submittedName>
</protein>
<feature type="region of interest" description="Disordered" evidence="1">
    <location>
        <begin position="174"/>
        <end position="194"/>
    </location>
</feature>
<reference evidence="2" key="1">
    <citation type="submission" date="2023-06" db="EMBL/GenBank/DDBJ databases">
        <title>Genome-scale phylogeny and comparative genomics of the fungal order Sordariales.</title>
        <authorList>
            <consortium name="Lawrence Berkeley National Laboratory"/>
            <person name="Hensen N."/>
            <person name="Bonometti L."/>
            <person name="Westerberg I."/>
            <person name="Brannstrom I.O."/>
            <person name="Guillou S."/>
            <person name="Cros-Aarteil S."/>
            <person name="Calhoun S."/>
            <person name="Haridas S."/>
            <person name="Kuo A."/>
            <person name="Mondo S."/>
            <person name="Pangilinan J."/>
            <person name="Riley R."/>
            <person name="Labutti K."/>
            <person name="Andreopoulos B."/>
            <person name="Lipzen A."/>
            <person name="Chen C."/>
            <person name="Yanf M."/>
            <person name="Daum C."/>
            <person name="Ng V."/>
            <person name="Clum A."/>
            <person name="Steindorff A."/>
            <person name="Ohm R."/>
            <person name="Martin F."/>
            <person name="Silar P."/>
            <person name="Natvig D."/>
            <person name="Lalanne C."/>
            <person name="Gautier V."/>
            <person name="Ament-Velasquez S.L."/>
            <person name="Kruys A."/>
            <person name="Hutchinson M.I."/>
            <person name="Powell A.J."/>
            <person name="Barry K."/>
            <person name="Miller A.N."/>
            <person name="Grigoriev I.V."/>
            <person name="Debuchy R."/>
            <person name="Gladieux P."/>
            <person name="Thoren M.H."/>
            <person name="Johannesson H."/>
        </authorList>
    </citation>
    <scope>NUCLEOTIDE SEQUENCE</scope>
    <source>
        <strain evidence="2">CBS 606.72</strain>
    </source>
</reference>